<dbReference type="Proteomes" id="UP000652761">
    <property type="component" value="Unassembled WGS sequence"/>
</dbReference>
<accession>A0A843W7L8</accession>
<keyword evidence="2" id="KW-1185">Reference proteome</keyword>
<gene>
    <name evidence="1" type="ORF">Taro_034439</name>
</gene>
<dbReference type="AlphaFoldDB" id="A0A843W7L8"/>
<evidence type="ECO:0000313" key="2">
    <source>
        <dbReference type="Proteomes" id="UP000652761"/>
    </source>
</evidence>
<evidence type="ECO:0000313" key="1">
    <source>
        <dbReference type="EMBL" id="MQM01681.1"/>
    </source>
</evidence>
<name>A0A843W7L8_COLES</name>
<comment type="caution">
    <text evidence="1">The sequence shown here is derived from an EMBL/GenBank/DDBJ whole genome shotgun (WGS) entry which is preliminary data.</text>
</comment>
<protein>
    <submittedName>
        <fullName evidence="1">Uncharacterized protein</fullName>
    </submittedName>
</protein>
<dbReference type="EMBL" id="NMUH01002717">
    <property type="protein sequence ID" value="MQM01681.1"/>
    <property type="molecule type" value="Genomic_DNA"/>
</dbReference>
<proteinExistence type="predicted"/>
<organism evidence="1 2">
    <name type="scientific">Colocasia esculenta</name>
    <name type="common">Wild taro</name>
    <name type="synonym">Arum esculentum</name>
    <dbReference type="NCBI Taxonomy" id="4460"/>
    <lineage>
        <taxon>Eukaryota</taxon>
        <taxon>Viridiplantae</taxon>
        <taxon>Streptophyta</taxon>
        <taxon>Embryophyta</taxon>
        <taxon>Tracheophyta</taxon>
        <taxon>Spermatophyta</taxon>
        <taxon>Magnoliopsida</taxon>
        <taxon>Liliopsida</taxon>
        <taxon>Araceae</taxon>
        <taxon>Aroideae</taxon>
        <taxon>Colocasieae</taxon>
        <taxon>Colocasia</taxon>
    </lineage>
</organism>
<reference evidence="1" key="1">
    <citation type="submission" date="2017-07" db="EMBL/GenBank/DDBJ databases">
        <title>Taro Niue Genome Assembly and Annotation.</title>
        <authorList>
            <person name="Atibalentja N."/>
            <person name="Keating K."/>
            <person name="Fields C.J."/>
        </authorList>
    </citation>
    <scope>NUCLEOTIDE SEQUENCE</scope>
    <source>
        <strain evidence="1">Niue_2</strain>
        <tissue evidence="1">Leaf</tissue>
    </source>
</reference>
<sequence length="66" mass="7919">MTFGAESELHVMQSWQRKNFPRTRMGNRARFLNMTRRPQTAVEFWRIGYSATAVFVQPCRKRIEQI</sequence>